<feature type="transmembrane region" description="Helical" evidence="3">
    <location>
        <begin position="37"/>
        <end position="55"/>
    </location>
</feature>
<proteinExistence type="predicted"/>
<feature type="domain" description="GGDEF" evidence="4">
    <location>
        <begin position="250"/>
        <end position="382"/>
    </location>
</feature>
<dbReference type="SMART" id="SM00267">
    <property type="entry name" value="GGDEF"/>
    <property type="match status" value="1"/>
</dbReference>
<evidence type="ECO:0000256" key="3">
    <source>
        <dbReference type="SAM" id="Phobius"/>
    </source>
</evidence>
<dbReference type="RefSeq" id="WP_142593252.1">
    <property type="nucleotide sequence ID" value="NZ_CABFWF030000013.1"/>
</dbReference>
<feature type="transmembrane region" description="Helical" evidence="3">
    <location>
        <begin position="91"/>
        <end position="110"/>
    </location>
</feature>
<dbReference type="EC" id="2.7.7.65" evidence="1"/>
<feature type="transmembrane region" description="Helical" evidence="3">
    <location>
        <begin position="122"/>
        <end position="140"/>
    </location>
</feature>
<comment type="catalytic activity">
    <reaction evidence="2">
        <text>2 GTP = 3',3'-c-di-GMP + 2 diphosphate</text>
        <dbReference type="Rhea" id="RHEA:24898"/>
        <dbReference type="ChEBI" id="CHEBI:33019"/>
        <dbReference type="ChEBI" id="CHEBI:37565"/>
        <dbReference type="ChEBI" id="CHEBI:58805"/>
        <dbReference type="EC" id="2.7.7.65"/>
    </reaction>
</comment>
<dbReference type="EMBL" id="CABFWF030000013">
    <property type="protein sequence ID" value="CAD7044928.1"/>
    <property type="molecule type" value="Genomic_DNA"/>
</dbReference>
<dbReference type="Proteomes" id="UP000606921">
    <property type="component" value="Unassembled WGS sequence"/>
</dbReference>
<dbReference type="SUPFAM" id="SSF55073">
    <property type="entry name" value="Nucleotide cyclase"/>
    <property type="match status" value="1"/>
</dbReference>
<evidence type="ECO:0000313" key="6">
    <source>
        <dbReference type="Proteomes" id="UP000606921"/>
    </source>
</evidence>
<evidence type="ECO:0000313" key="5">
    <source>
        <dbReference type="EMBL" id="CAD7044928.1"/>
    </source>
</evidence>
<dbReference type="Gene3D" id="3.30.70.270">
    <property type="match status" value="1"/>
</dbReference>
<dbReference type="NCBIfam" id="TIGR00254">
    <property type="entry name" value="GGDEF"/>
    <property type="match status" value="1"/>
</dbReference>
<feature type="transmembrane region" description="Helical" evidence="3">
    <location>
        <begin position="61"/>
        <end position="79"/>
    </location>
</feature>
<feature type="transmembrane region" description="Helical" evidence="3">
    <location>
        <begin position="6"/>
        <end position="25"/>
    </location>
</feature>
<dbReference type="InterPro" id="IPR050469">
    <property type="entry name" value="Diguanylate_Cyclase"/>
</dbReference>
<protein>
    <recommendedName>
        <fullName evidence="1">diguanylate cyclase</fullName>
        <ecNumber evidence="1">2.7.7.65</ecNumber>
    </recommendedName>
</protein>
<keyword evidence="3" id="KW-0472">Membrane</keyword>
<dbReference type="InterPro" id="IPR029787">
    <property type="entry name" value="Nucleotide_cyclase"/>
</dbReference>
<keyword evidence="3" id="KW-0812">Transmembrane</keyword>
<sequence>MNGTNFFLAVNFIIALSFFVVFVVVSTRSRSRIAARWIAAGFAVAAFSTLFELMVAHTDLVKVSAVGAFASVLGGLQLLRVGIARLYGDRISLSGQVLFFAVWCGIDLMIYDLPRGTVAHAFTYQAPFAWLALSGAGSVFRSSRKLPVDWALAALLLLTAVHFVGKAALAVVVGAGETARDYVTTNYAIISQSATGVMVVTAGLMLLAVLVLEIMAEERSNSEQDALSKLLNRRGFENHVATLLRGAPTSPHSVIMCDLDHFKNINDTYGHHCGDAVIEALGELLRSRVPPSAVVGRLGGEEFAVFLPNIQLAAAVPLAEVLRASMASLSIPGLPAGFRATASFGVAALAKDQSLPDAMRDADRALYRAKADGRNCVRRAGPAPPALSIVSGEVR</sequence>
<dbReference type="Pfam" id="PF00990">
    <property type="entry name" value="GGDEF"/>
    <property type="match status" value="1"/>
</dbReference>
<accession>A0ABN7JUU2</accession>
<dbReference type="InterPro" id="IPR043128">
    <property type="entry name" value="Rev_trsase/Diguanyl_cyclase"/>
</dbReference>
<keyword evidence="6" id="KW-1185">Reference proteome</keyword>
<comment type="caution">
    <text evidence="5">The sequence shown here is derived from an EMBL/GenBank/DDBJ whole genome shotgun (WGS) entry which is preliminary data.</text>
</comment>
<keyword evidence="3" id="KW-1133">Transmembrane helix</keyword>
<dbReference type="CDD" id="cd01949">
    <property type="entry name" value="GGDEF"/>
    <property type="match status" value="1"/>
</dbReference>
<dbReference type="PROSITE" id="PS50887">
    <property type="entry name" value="GGDEF"/>
    <property type="match status" value="1"/>
</dbReference>
<evidence type="ECO:0000259" key="4">
    <source>
        <dbReference type="PROSITE" id="PS50887"/>
    </source>
</evidence>
<dbReference type="PANTHER" id="PTHR45138:SF9">
    <property type="entry name" value="DIGUANYLATE CYCLASE DGCM-RELATED"/>
    <property type="match status" value="1"/>
</dbReference>
<evidence type="ECO:0000256" key="2">
    <source>
        <dbReference type="ARBA" id="ARBA00034247"/>
    </source>
</evidence>
<gene>
    <name evidence="5" type="ORF">REJC140_03892</name>
</gene>
<evidence type="ECO:0000256" key="1">
    <source>
        <dbReference type="ARBA" id="ARBA00012528"/>
    </source>
</evidence>
<feature type="transmembrane region" description="Helical" evidence="3">
    <location>
        <begin position="152"/>
        <end position="175"/>
    </location>
</feature>
<dbReference type="InterPro" id="IPR000160">
    <property type="entry name" value="GGDEF_dom"/>
</dbReference>
<reference evidence="5 6" key="1">
    <citation type="submission" date="2020-11" db="EMBL/GenBank/DDBJ databases">
        <authorList>
            <person name="Lassalle F."/>
        </authorList>
    </citation>
    <scope>NUCLEOTIDE SEQUENCE [LARGE SCALE GENOMIC DNA]</scope>
    <source>
        <strain evidence="5 6">JC140</strain>
    </source>
</reference>
<dbReference type="PANTHER" id="PTHR45138">
    <property type="entry name" value="REGULATORY COMPONENTS OF SENSORY TRANSDUCTION SYSTEM"/>
    <property type="match status" value="1"/>
</dbReference>
<name>A0ABN7JUU2_9HYPH</name>
<organism evidence="5 6">
    <name type="scientific">Pseudorhizobium endolithicum</name>
    <dbReference type="NCBI Taxonomy" id="1191678"/>
    <lineage>
        <taxon>Bacteria</taxon>
        <taxon>Pseudomonadati</taxon>
        <taxon>Pseudomonadota</taxon>
        <taxon>Alphaproteobacteria</taxon>
        <taxon>Hyphomicrobiales</taxon>
        <taxon>Rhizobiaceae</taxon>
        <taxon>Rhizobium/Agrobacterium group</taxon>
        <taxon>Pseudorhizobium</taxon>
    </lineage>
</organism>
<feature type="transmembrane region" description="Helical" evidence="3">
    <location>
        <begin position="187"/>
        <end position="212"/>
    </location>
</feature>